<reference evidence="1" key="1">
    <citation type="submission" date="2022-10" db="EMBL/GenBank/DDBJ databases">
        <title>Fusarium specimens isolated from Avocado Roots.</title>
        <authorList>
            <person name="Stajich J."/>
            <person name="Roper C."/>
            <person name="Heimlech-Rivalta G."/>
        </authorList>
    </citation>
    <scope>NUCLEOTIDE SEQUENCE</scope>
    <source>
        <strain evidence="1">CF00143</strain>
    </source>
</reference>
<gene>
    <name evidence="1" type="ORF">NW766_001398</name>
</gene>
<sequence length="129" mass="14827">MTLFNDVKNRLARVLDSSLDQYPGIELSDADKVEILSSWEIFNAIVDDMINGDRIALELEVIQERYAGPLSVDQLRGFIIAMLPKIDAYYMVELAVRAKLANLNRVLHELDEAFWFEVFYNIHVSFISS</sequence>
<name>A0A9W8PZ84_9HYPO</name>
<keyword evidence="2" id="KW-1185">Reference proteome</keyword>
<proteinExistence type="predicted"/>
<accession>A0A9W8PZ84</accession>
<dbReference type="OrthoDB" id="10466827at2759"/>
<evidence type="ECO:0000313" key="2">
    <source>
        <dbReference type="Proteomes" id="UP001152130"/>
    </source>
</evidence>
<dbReference type="Proteomes" id="UP001152130">
    <property type="component" value="Unassembled WGS sequence"/>
</dbReference>
<evidence type="ECO:0000313" key="1">
    <source>
        <dbReference type="EMBL" id="KAJ4022363.1"/>
    </source>
</evidence>
<protein>
    <submittedName>
        <fullName evidence="1">Uncharacterized protein</fullName>
    </submittedName>
</protein>
<dbReference type="EMBL" id="JAPDHF010000002">
    <property type="protein sequence ID" value="KAJ4022363.1"/>
    <property type="molecule type" value="Genomic_DNA"/>
</dbReference>
<dbReference type="AlphaFoldDB" id="A0A9W8PZ84"/>
<organism evidence="1 2">
    <name type="scientific">Fusarium irregulare</name>
    <dbReference type="NCBI Taxonomy" id="2494466"/>
    <lineage>
        <taxon>Eukaryota</taxon>
        <taxon>Fungi</taxon>
        <taxon>Dikarya</taxon>
        <taxon>Ascomycota</taxon>
        <taxon>Pezizomycotina</taxon>
        <taxon>Sordariomycetes</taxon>
        <taxon>Hypocreomycetidae</taxon>
        <taxon>Hypocreales</taxon>
        <taxon>Nectriaceae</taxon>
        <taxon>Fusarium</taxon>
        <taxon>Fusarium incarnatum-equiseti species complex</taxon>
    </lineage>
</organism>
<comment type="caution">
    <text evidence="1">The sequence shown here is derived from an EMBL/GenBank/DDBJ whole genome shotgun (WGS) entry which is preliminary data.</text>
</comment>